<evidence type="ECO:0000313" key="1">
    <source>
        <dbReference type="EMBL" id="JAS09781.1"/>
    </source>
</evidence>
<name>A0A1B6C8K0_9HEMI</name>
<accession>A0A1B6C8K0</accession>
<dbReference type="EMBL" id="GEDC01027517">
    <property type="protein sequence ID" value="JAS09781.1"/>
    <property type="molecule type" value="Transcribed_RNA"/>
</dbReference>
<organism evidence="1">
    <name type="scientific">Clastoptera arizonana</name>
    <name type="common">Arizona spittle bug</name>
    <dbReference type="NCBI Taxonomy" id="38151"/>
    <lineage>
        <taxon>Eukaryota</taxon>
        <taxon>Metazoa</taxon>
        <taxon>Ecdysozoa</taxon>
        <taxon>Arthropoda</taxon>
        <taxon>Hexapoda</taxon>
        <taxon>Insecta</taxon>
        <taxon>Pterygota</taxon>
        <taxon>Neoptera</taxon>
        <taxon>Paraneoptera</taxon>
        <taxon>Hemiptera</taxon>
        <taxon>Auchenorrhyncha</taxon>
        <taxon>Cercopoidea</taxon>
        <taxon>Clastopteridae</taxon>
        <taxon>Clastoptera</taxon>
    </lineage>
</organism>
<gene>
    <name evidence="1" type="ORF">g.17882</name>
</gene>
<feature type="non-terminal residue" evidence="1">
    <location>
        <position position="1"/>
    </location>
</feature>
<feature type="non-terminal residue" evidence="1">
    <location>
        <position position="113"/>
    </location>
</feature>
<dbReference type="AlphaFoldDB" id="A0A1B6C8K0"/>
<proteinExistence type="predicted"/>
<reference evidence="1" key="1">
    <citation type="submission" date="2015-12" db="EMBL/GenBank/DDBJ databases">
        <title>De novo transcriptome assembly of four potential Pierce s Disease insect vectors from Arizona vineyards.</title>
        <authorList>
            <person name="Tassone E.E."/>
        </authorList>
    </citation>
    <scope>NUCLEOTIDE SEQUENCE</scope>
</reference>
<sequence length="113" mass="13263">KYLVGEYIVQIVSQQTEDIIERKYREELLRNLEIKSDYDCNINLKKESLNNDANKIVTSGSIVSLGNNNSKQSYSNNDKYLVGEYIVQIVSQQTEDIIERKYREELLRNLEIK</sequence>
<protein>
    <submittedName>
        <fullName evidence="1">Uncharacterized protein</fullName>
    </submittedName>
</protein>